<evidence type="ECO:0000256" key="3">
    <source>
        <dbReference type="ARBA" id="ARBA00007469"/>
    </source>
</evidence>
<dbReference type="InterPro" id="IPR036430">
    <property type="entry name" value="RNase_T2-like_sf"/>
</dbReference>
<keyword evidence="9" id="KW-0255">Endonuclease</keyword>
<evidence type="ECO:0000256" key="17">
    <source>
        <dbReference type="RuleBase" id="RU004328"/>
    </source>
</evidence>
<feature type="domain" description="RNase T2-like C-terminal" evidence="19">
    <location>
        <begin position="316"/>
        <end position="435"/>
    </location>
</feature>
<dbReference type="InterPro" id="IPR033697">
    <property type="entry name" value="Ribonuclease_T2_eukaryotic"/>
</dbReference>
<keyword evidence="8" id="KW-0732">Signal</keyword>
<dbReference type="CDD" id="cd01061">
    <property type="entry name" value="RNase_T2_euk"/>
    <property type="match status" value="1"/>
</dbReference>
<dbReference type="InterPro" id="IPR057328">
    <property type="entry name" value="RNaseT2L_C"/>
</dbReference>
<evidence type="ECO:0000256" key="1">
    <source>
        <dbReference type="ARBA" id="ARBA00004410"/>
    </source>
</evidence>
<dbReference type="Gene3D" id="3.90.730.10">
    <property type="entry name" value="Ribonuclease T2-like"/>
    <property type="match status" value="1"/>
</dbReference>
<keyword evidence="5" id="KW-0963">Cytoplasm</keyword>
<comment type="subcellular location">
    <subcellularLocation>
        <location evidence="2">Cytoplasm</location>
    </subcellularLocation>
    <subcellularLocation>
        <location evidence="1">Vacuole lumen</location>
    </subcellularLocation>
</comment>
<accession>A0A8H3UTS3</accession>
<feature type="active site" evidence="16">
    <location>
        <position position="163"/>
    </location>
</feature>
<organism evidence="20 21">
    <name type="scientific">Venturia inaequalis</name>
    <name type="common">Apple scab fungus</name>
    <dbReference type="NCBI Taxonomy" id="5025"/>
    <lineage>
        <taxon>Eukaryota</taxon>
        <taxon>Fungi</taxon>
        <taxon>Dikarya</taxon>
        <taxon>Ascomycota</taxon>
        <taxon>Pezizomycotina</taxon>
        <taxon>Dothideomycetes</taxon>
        <taxon>Pleosporomycetidae</taxon>
        <taxon>Venturiales</taxon>
        <taxon>Venturiaceae</taxon>
        <taxon>Venturia</taxon>
    </lineage>
</organism>
<evidence type="ECO:0000313" key="21">
    <source>
        <dbReference type="Proteomes" id="UP000433883"/>
    </source>
</evidence>
<dbReference type="Pfam" id="PF00445">
    <property type="entry name" value="Ribonuclease_T2"/>
    <property type="match status" value="1"/>
</dbReference>
<dbReference type="GO" id="GO:0005576">
    <property type="term" value="C:extracellular region"/>
    <property type="evidence" value="ECO:0007669"/>
    <property type="project" value="TreeGrafter"/>
</dbReference>
<evidence type="ECO:0000256" key="8">
    <source>
        <dbReference type="ARBA" id="ARBA00022729"/>
    </source>
</evidence>
<feature type="region of interest" description="Disordered" evidence="18">
    <location>
        <begin position="272"/>
        <end position="313"/>
    </location>
</feature>
<dbReference type="GO" id="GO:0006401">
    <property type="term" value="P:RNA catabolic process"/>
    <property type="evidence" value="ECO:0007669"/>
    <property type="project" value="TreeGrafter"/>
</dbReference>
<keyword evidence="11" id="KW-1015">Disulfide bond</keyword>
<keyword evidence="12" id="KW-0325">Glycoprotein</keyword>
<dbReference type="InterPro" id="IPR033130">
    <property type="entry name" value="RNase_T2_His_AS_2"/>
</dbReference>
<dbReference type="PANTHER" id="PTHR11240:SF22">
    <property type="entry name" value="RIBONUCLEASE T2"/>
    <property type="match status" value="1"/>
</dbReference>
<keyword evidence="10" id="KW-0378">Hydrolase</keyword>
<evidence type="ECO:0000259" key="19">
    <source>
        <dbReference type="Pfam" id="PF25488"/>
    </source>
</evidence>
<evidence type="ECO:0000256" key="18">
    <source>
        <dbReference type="SAM" id="MobiDB-lite"/>
    </source>
</evidence>
<feature type="compositionally biased region" description="Polar residues" evidence="18">
    <location>
        <begin position="300"/>
        <end position="311"/>
    </location>
</feature>
<sequence>MSTFPSIRNLVQAVLVGSSQTPLASTPIAPGSPKTCPNYGLSCSTTSVFDTCCINAPGGQFAQTQFWNSDASAGPPGYLGPNNTWTIHGLWPDHCDGRFDSVCDCSRSGDCSSSNRKCNRDTCNRAYSSITNIFKQFGQDDLLSYLNDHWKGIAGDEHLWQHEWSKHGTCVSTLEPKCYDDYQEAQEVVDYFQTTVDLYKSLPSFDWLAQADITPSTEKTYELKDIEAALKTPRGVSAVIGCQRGELREIWYHFMVRGSVRTGEFVAHDPDFSGTGGPGKSCPSSGIKYLPKGTSDDRPSPTTTGYRQPTETAKPIGKGKFIVKLKSGTIAGCLISNGKWYNTLPGSSCATFTSHGEDEKPGELLTLRSRKGSCGIVKETFACGAGVPSTVFQIIDGKLVAPSGQIDWYAAESPKGTDQQSIYTSKHDVEFVLEWRNRDAIYVPPQLRMTISAPIHNSSAKHNTSTTSNLQLPTSFEIPITSLMEFWVKGLAAVGGAVGHFQKEIAPHIQPGIENAIAQAGHHYHNDVVPAVGAACHHLQKNIIPAAQVYFNNNVAPTVRVTIDNTVFHLQTNVAPSVHGAALRIGEHVDKKIAPAVKASVDGSLAHLRQKFGDNFEKVPQVVLPKAEDVKAWVSANPGKTAIIVMSGVVLLAPGLVTGPALGALGFGAEGVGAATVAAGVQSGIGNVAAGSSFAILQSAGAGGLGSVVVNGAAQGIAGIALGSTIAETVVENIDQKKEKEC</sequence>
<evidence type="ECO:0000256" key="10">
    <source>
        <dbReference type="ARBA" id="ARBA00022801"/>
    </source>
</evidence>
<protein>
    <recommendedName>
        <fullName evidence="15">Ribonuclease T2-like</fullName>
        <ecNumber evidence="4">4.6.1.19</ecNumber>
    </recommendedName>
</protein>
<comment type="similarity">
    <text evidence="3 17">Belongs to the RNase T2 family.</text>
</comment>
<dbReference type="InterPro" id="IPR001568">
    <property type="entry name" value="RNase_T2-like"/>
</dbReference>
<evidence type="ECO:0000256" key="2">
    <source>
        <dbReference type="ARBA" id="ARBA00004496"/>
    </source>
</evidence>
<evidence type="ECO:0000256" key="9">
    <source>
        <dbReference type="ARBA" id="ARBA00022759"/>
    </source>
</evidence>
<evidence type="ECO:0000256" key="15">
    <source>
        <dbReference type="ARBA" id="ARBA00071169"/>
    </source>
</evidence>
<keyword evidence="7" id="KW-0540">Nuclease</keyword>
<keyword evidence="13" id="KW-0456">Lyase</keyword>
<dbReference type="GO" id="GO:0033897">
    <property type="term" value="F:ribonuclease T2 activity"/>
    <property type="evidence" value="ECO:0007669"/>
    <property type="project" value="UniProtKB-EC"/>
</dbReference>
<dbReference type="EC" id="4.6.1.19" evidence="4"/>
<dbReference type="PANTHER" id="PTHR11240">
    <property type="entry name" value="RIBONUCLEASE T2"/>
    <property type="match status" value="1"/>
</dbReference>
<evidence type="ECO:0000313" key="20">
    <source>
        <dbReference type="EMBL" id="KAE9975171.1"/>
    </source>
</evidence>
<evidence type="ECO:0000256" key="12">
    <source>
        <dbReference type="ARBA" id="ARBA00023180"/>
    </source>
</evidence>
<dbReference type="InterPro" id="IPR038213">
    <property type="entry name" value="IFI6/IFI27-like_sf"/>
</dbReference>
<dbReference type="EMBL" id="WNWQ01000184">
    <property type="protein sequence ID" value="KAE9975171.1"/>
    <property type="molecule type" value="Genomic_DNA"/>
</dbReference>
<dbReference type="Pfam" id="PF25488">
    <property type="entry name" value="RNaseT2L_C"/>
    <property type="match status" value="1"/>
</dbReference>
<dbReference type="Gene3D" id="6.10.110.10">
    <property type="match status" value="1"/>
</dbReference>
<dbReference type="Proteomes" id="UP000433883">
    <property type="component" value="Unassembled WGS sequence"/>
</dbReference>
<dbReference type="GO" id="GO:0016787">
    <property type="term" value="F:hydrolase activity"/>
    <property type="evidence" value="ECO:0007669"/>
    <property type="project" value="UniProtKB-KW"/>
</dbReference>
<evidence type="ECO:0000256" key="13">
    <source>
        <dbReference type="ARBA" id="ARBA00023239"/>
    </source>
</evidence>
<dbReference type="AlphaFoldDB" id="A0A8H3UTS3"/>
<keyword evidence="6" id="KW-0926">Vacuole</keyword>
<comment type="function">
    <text evidence="14">Rnase which modulates cell survival under stress conditions. Released from the vacuole to the cytoplasm during stress to promote tRNA and rRNA cleavage and to activate separately a downstream pathway that promotes cell death. Involved in cell size, vacuolar morphology and growth at high temperatures and high salt concentration.</text>
</comment>
<dbReference type="InterPro" id="IPR018188">
    <property type="entry name" value="RNase_T2_His_AS_1"/>
</dbReference>
<evidence type="ECO:0000256" key="16">
    <source>
        <dbReference type="PIRSR" id="PIRSR633697-1"/>
    </source>
</evidence>
<dbReference type="GO" id="GO:0005775">
    <property type="term" value="C:vacuolar lumen"/>
    <property type="evidence" value="ECO:0007669"/>
    <property type="project" value="UniProtKB-SubCell"/>
</dbReference>
<evidence type="ECO:0000256" key="6">
    <source>
        <dbReference type="ARBA" id="ARBA00022554"/>
    </source>
</evidence>
<gene>
    <name evidence="20" type="ORF">BLS_002725</name>
</gene>
<evidence type="ECO:0000256" key="11">
    <source>
        <dbReference type="ARBA" id="ARBA00023157"/>
    </source>
</evidence>
<dbReference type="PROSITE" id="PS00530">
    <property type="entry name" value="RNASE_T2_1"/>
    <property type="match status" value="1"/>
</dbReference>
<proteinExistence type="inferred from homology"/>
<evidence type="ECO:0000256" key="4">
    <source>
        <dbReference type="ARBA" id="ARBA00012571"/>
    </source>
</evidence>
<evidence type="ECO:0000256" key="14">
    <source>
        <dbReference type="ARBA" id="ARBA00025494"/>
    </source>
</evidence>
<reference evidence="20 21" key="1">
    <citation type="submission" date="2019-11" db="EMBL/GenBank/DDBJ databases">
        <title>Venturia inaequalis Genome Resource.</title>
        <authorList>
            <person name="Lichtner F.J."/>
        </authorList>
    </citation>
    <scope>NUCLEOTIDE SEQUENCE [LARGE SCALE GENOMIC DNA]</scope>
    <source>
        <strain evidence="20">Bline_iso_100314</strain>
    </source>
</reference>
<feature type="active site" evidence="16">
    <location>
        <position position="88"/>
    </location>
</feature>
<dbReference type="PROSITE" id="PS00531">
    <property type="entry name" value="RNASE_T2_2"/>
    <property type="match status" value="1"/>
</dbReference>
<evidence type="ECO:0000256" key="7">
    <source>
        <dbReference type="ARBA" id="ARBA00022722"/>
    </source>
</evidence>
<comment type="caution">
    <text evidence="20">The sequence shown here is derived from an EMBL/GenBank/DDBJ whole genome shotgun (WGS) entry which is preliminary data.</text>
</comment>
<evidence type="ECO:0000256" key="5">
    <source>
        <dbReference type="ARBA" id="ARBA00022490"/>
    </source>
</evidence>
<dbReference type="GO" id="GO:0003723">
    <property type="term" value="F:RNA binding"/>
    <property type="evidence" value="ECO:0007669"/>
    <property type="project" value="InterPro"/>
</dbReference>
<feature type="active site" evidence="16">
    <location>
        <position position="167"/>
    </location>
</feature>
<dbReference type="OrthoDB" id="435754at2759"/>
<name>A0A8H3UTS3_VENIN</name>
<dbReference type="SUPFAM" id="SSF55895">
    <property type="entry name" value="Ribonuclease Rh-like"/>
    <property type="match status" value="1"/>
</dbReference>